<dbReference type="Proteomes" id="UP000735302">
    <property type="component" value="Unassembled WGS sequence"/>
</dbReference>
<name>A0AAV4D8H6_9GAST</name>
<comment type="caution">
    <text evidence="1">The sequence shown here is derived from an EMBL/GenBank/DDBJ whole genome shotgun (WGS) entry which is preliminary data.</text>
</comment>
<organism evidence="1 2">
    <name type="scientific">Plakobranchus ocellatus</name>
    <dbReference type="NCBI Taxonomy" id="259542"/>
    <lineage>
        <taxon>Eukaryota</taxon>
        <taxon>Metazoa</taxon>
        <taxon>Spiralia</taxon>
        <taxon>Lophotrochozoa</taxon>
        <taxon>Mollusca</taxon>
        <taxon>Gastropoda</taxon>
        <taxon>Heterobranchia</taxon>
        <taxon>Euthyneura</taxon>
        <taxon>Panpulmonata</taxon>
        <taxon>Sacoglossa</taxon>
        <taxon>Placobranchoidea</taxon>
        <taxon>Plakobranchidae</taxon>
        <taxon>Plakobranchus</taxon>
    </lineage>
</organism>
<gene>
    <name evidence="1" type="ORF">PoB_006695700</name>
</gene>
<protein>
    <submittedName>
        <fullName evidence="1">Uncharacterized protein</fullName>
    </submittedName>
</protein>
<dbReference type="EMBL" id="BLXT01007613">
    <property type="protein sequence ID" value="GFO40452.1"/>
    <property type="molecule type" value="Genomic_DNA"/>
</dbReference>
<sequence>MATSSSKYFHIFVSGDSDRRRMKKLERHRIRSLIKVRKTLTTAQGNVQARALTSLVKLKDRLHNIPAQRQLRTGVWSVAPRQSEPWSN</sequence>
<accession>A0AAV4D8H6</accession>
<keyword evidence="2" id="KW-1185">Reference proteome</keyword>
<evidence type="ECO:0000313" key="1">
    <source>
        <dbReference type="EMBL" id="GFO40452.1"/>
    </source>
</evidence>
<evidence type="ECO:0000313" key="2">
    <source>
        <dbReference type="Proteomes" id="UP000735302"/>
    </source>
</evidence>
<reference evidence="1 2" key="1">
    <citation type="journal article" date="2021" name="Elife">
        <title>Chloroplast acquisition without the gene transfer in kleptoplastic sea slugs, Plakobranchus ocellatus.</title>
        <authorList>
            <person name="Maeda T."/>
            <person name="Takahashi S."/>
            <person name="Yoshida T."/>
            <person name="Shimamura S."/>
            <person name="Takaki Y."/>
            <person name="Nagai Y."/>
            <person name="Toyoda A."/>
            <person name="Suzuki Y."/>
            <person name="Arimoto A."/>
            <person name="Ishii H."/>
            <person name="Satoh N."/>
            <person name="Nishiyama T."/>
            <person name="Hasebe M."/>
            <person name="Maruyama T."/>
            <person name="Minagawa J."/>
            <person name="Obokata J."/>
            <person name="Shigenobu S."/>
        </authorList>
    </citation>
    <scope>NUCLEOTIDE SEQUENCE [LARGE SCALE GENOMIC DNA]</scope>
</reference>
<dbReference type="AlphaFoldDB" id="A0AAV4D8H6"/>
<proteinExistence type="predicted"/>